<accession>A0A316VEM3</accession>
<sequence length="97" mass="11006">MIYLPFFYTDIHAIRLVCPTLPCLLQSSAFCARSLTLTTLSLHPELFTQWQTVVIKLKSIILYINKMITILYSNDCCCCCCCCECSNALVQMIKVPS</sequence>
<reference evidence="1 2" key="1">
    <citation type="journal article" date="2018" name="Mol. Biol. Evol.">
        <title>Broad Genomic Sampling Reveals a Smut Pathogenic Ancestry of the Fungal Clade Ustilaginomycotina.</title>
        <authorList>
            <person name="Kijpornyongpan T."/>
            <person name="Mondo S.J."/>
            <person name="Barry K."/>
            <person name="Sandor L."/>
            <person name="Lee J."/>
            <person name="Lipzen A."/>
            <person name="Pangilinan J."/>
            <person name="LaButti K."/>
            <person name="Hainaut M."/>
            <person name="Henrissat B."/>
            <person name="Grigoriev I.V."/>
            <person name="Spatafora J.W."/>
            <person name="Aime M.C."/>
        </authorList>
    </citation>
    <scope>NUCLEOTIDE SEQUENCE [LARGE SCALE GENOMIC DNA]</scope>
    <source>
        <strain evidence="1 2">MCA 3882</strain>
    </source>
</reference>
<dbReference type="Proteomes" id="UP000245771">
    <property type="component" value="Unassembled WGS sequence"/>
</dbReference>
<keyword evidence="2" id="KW-1185">Reference proteome</keyword>
<name>A0A316VEM3_9BASI</name>
<dbReference type="RefSeq" id="XP_025356278.1">
    <property type="nucleotide sequence ID" value="XM_025502429.1"/>
</dbReference>
<evidence type="ECO:0000313" key="2">
    <source>
        <dbReference type="Proteomes" id="UP000245771"/>
    </source>
</evidence>
<organism evidence="1 2">
    <name type="scientific">Meira miltonrushii</name>
    <dbReference type="NCBI Taxonomy" id="1280837"/>
    <lineage>
        <taxon>Eukaryota</taxon>
        <taxon>Fungi</taxon>
        <taxon>Dikarya</taxon>
        <taxon>Basidiomycota</taxon>
        <taxon>Ustilaginomycotina</taxon>
        <taxon>Exobasidiomycetes</taxon>
        <taxon>Exobasidiales</taxon>
        <taxon>Brachybasidiaceae</taxon>
        <taxon>Meira</taxon>
    </lineage>
</organism>
<dbReference type="InParanoid" id="A0A316VEM3"/>
<gene>
    <name evidence="1" type="ORF">FA14DRAFT_50028</name>
</gene>
<dbReference type="AlphaFoldDB" id="A0A316VEM3"/>
<dbReference type="GeneID" id="37024210"/>
<evidence type="ECO:0000313" key="1">
    <source>
        <dbReference type="EMBL" id="PWN35976.1"/>
    </source>
</evidence>
<protein>
    <submittedName>
        <fullName evidence="1">Uncharacterized protein</fullName>
    </submittedName>
</protein>
<dbReference type="EMBL" id="KZ819603">
    <property type="protein sequence ID" value="PWN35976.1"/>
    <property type="molecule type" value="Genomic_DNA"/>
</dbReference>
<proteinExistence type="predicted"/>